<feature type="domain" description="SnoaL-like" evidence="1">
    <location>
        <begin position="10"/>
        <end position="118"/>
    </location>
</feature>
<dbReference type="RefSeq" id="WP_233733537.1">
    <property type="nucleotide sequence ID" value="NZ_JAJVCN010000004.1"/>
</dbReference>
<gene>
    <name evidence="2" type="ORF">LWC34_51440</name>
</gene>
<protein>
    <submittedName>
        <fullName evidence="2">Nuclear transport factor 2 family protein</fullName>
    </submittedName>
</protein>
<dbReference type="Gene3D" id="3.10.450.50">
    <property type="match status" value="1"/>
</dbReference>
<comment type="caution">
    <text evidence="2">The sequence shown here is derived from an EMBL/GenBank/DDBJ whole genome shotgun (WGS) entry which is preliminary data.</text>
</comment>
<dbReference type="EMBL" id="JAJVCN010000004">
    <property type="protein sequence ID" value="MCE7011168.1"/>
    <property type="molecule type" value="Genomic_DNA"/>
</dbReference>
<keyword evidence="3" id="KW-1185">Reference proteome</keyword>
<dbReference type="SUPFAM" id="SSF54427">
    <property type="entry name" value="NTF2-like"/>
    <property type="match status" value="1"/>
</dbReference>
<reference evidence="2 3" key="1">
    <citation type="submission" date="2021-12" db="EMBL/GenBank/DDBJ databases">
        <title>Genome sequence of Kibdelosporangium philippinense ATCC 49844.</title>
        <authorList>
            <person name="Fedorov E.A."/>
            <person name="Omeragic M."/>
            <person name="Shalygina K.F."/>
            <person name="Maclea K.S."/>
        </authorList>
    </citation>
    <scope>NUCLEOTIDE SEQUENCE [LARGE SCALE GENOMIC DNA]</scope>
    <source>
        <strain evidence="2 3">ATCC 49844</strain>
    </source>
</reference>
<evidence type="ECO:0000313" key="2">
    <source>
        <dbReference type="EMBL" id="MCE7011168.1"/>
    </source>
</evidence>
<dbReference type="Pfam" id="PF12680">
    <property type="entry name" value="SnoaL_2"/>
    <property type="match status" value="1"/>
</dbReference>
<accession>A0ABS8ZTX9</accession>
<sequence length="146" mass="15861">MSDTTPSQVVSQLIEFFAAKQFDKAADLYSDDAVLVLPLAQPNAPIMVGGAGIRKMANASRTTMYEDIHVQNLTIRTTADPEVVIAEWDYAGVSPATGKPFETGNLIVTRVRDGKIVSSRDYHDHVVRAWISGDLDTLLAQLAEGN</sequence>
<dbReference type="InterPro" id="IPR032710">
    <property type="entry name" value="NTF2-like_dom_sf"/>
</dbReference>
<name>A0ABS8ZTX9_9PSEU</name>
<proteinExistence type="predicted"/>
<dbReference type="InterPro" id="IPR037401">
    <property type="entry name" value="SnoaL-like"/>
</dbReference>
<evidence type="ECO:0000259" key="1">
    <source>
        <dbReference type="Pfam" id="PF12680"/>
    </source>
</evidence>
<evidence type="ECO:0000313" key="3">
    <source>
        <dbReference type="Proteomes" id="UP001521150"/>
    </source>
</evidence>
<dbReference type="Proteomes" id="UP001521150">
    <property type="component" value="Unassembled WGS sequence"/>
</dbReference>
<dbReference type="CDD" id="cd00531">
    <property type="entry name" value="NTF2_like"/>
    <property type="match status" value="1"/>
</dbReference>
<organism evidence="2 3">
    <name type="scientific">Kibdelosporangium philippinense</name>
    <dbReference type="NCBI Taxonomy" id="211113"/>
    <lineage>
        <taxon>Bacteria</taxon>
        <taxon>Bacillati</taxon>
        <taxon>Actinomycetota</taxon>
        <taxon>Actinomycetes</taxon>
        <taxon>Pseudonocardiales</taxon>
        <taxon>Pseudonocardiaceae</taxon>
        <taxon>Kibdelosporangium</taxon>
    </lineage>
</organism>